<evidence type="ECO:0000256" key="1">
    <source>
        <dbReference type="SAM" id="MobiDB-lite"/>
    </source>
</evidence>
<feature type="region of interest" description="Disordered" evidence="1">
    <location>
        <begin position="135"/>
        <end position="160"/>
    </location>
</feature>
<proteinExistence type="predicted"/>
<keyword evidence="2" id="KW-0732">Signal</keyword>
<evidence type="ECO:0000313" key="3">
    <source>
        <dbReference type="EMBL" id="KZZ95141.1"/>
    </source>
</evidence>
<dbReference type="EMBL" id="AZGZ01000005">
    <property type="protein sequence ID" value="KZZ95141.1"/>
    <property type="molecule type" value="Genomic_DNA"/>
</dbReference>
<dbReference type="Proteomes" id="UP000242877">
    <property type="component" value="Unassembled WGS sequence"/>
</dbReference>
<feature type="signal peptide" evidence="2">
    <location>
        <begin position="1"/>
        <end position="18"/>
    </location>
</feature>
<gene>
    <name evidence="3" type="ORF">AAP_01629</name>
</gene>
<feature type="compositionally biased region" description="Low complexity" evidence="1">
    <location>
        <begin position="321"/>
        <end position="334"/>
    </location>
</feature>
<dbReference type="VEuPathDB" id="FungiDB:AAP_01629"/>
<feature type="compositionally biased region" description="Polar residues" evidence="1">
    <location>
        <begin position="400"/>
        <end position="409"/>
    </location>
</feature>
<feature type="chain" id="PRO_5007895630" evidence="2">
    <location>
        <begin position="19"/>
        <end position="497"/>
    </location>
</feature>
<protein>
    <submittedName>
        <fullName evidence="3">Uncharacterized protein</fullName>
    </submittedName>
</protein>
<feature type="compositionally biased region" description="Basic and acidic residues" evidence="1">
    <location>
        <begin position="292"/>
        <end position="318"/>
    </location>
</feature>
<organism evidence="3 4">
    <name type="scientific">Ascosphaera apis ARSEF 7405</name>
    <dbReference type="NCBI Taxonomy" id="392613"/>
    <lineage>
        <taxon>Eukaryota</taxon>
        <taxon>Fungi</taxon>
        <taxon>Dikarya</taxon>
        <taxon>Ascomycota</taxon>
        <taxon>Pezizomycotina</taxon>
        <taxon>Eurotiomycetes</taxon>
        <taxon>Eurotiomycetidae</taxon>
        <taxon>Onygenales</taxon>
        <taxon>Ascosphaeraceae</taxon>
        <taxon>Ascosphaera</taxon>
    </lineage>
</organism>
<keyword evidence="4" id="KW-1185">Reference proteome</keyword>
<name>A0A168BD06_9EURO</name>
<evidence type="ECO:0000313" key="4">
    <source>
        <dbReference type="Proteomes" id="UP000242877"/>
    </source>
</evidence>
<accession>A0A168BD06</accession>
<feature type="region of interest" description="Disordered" evidence="1">
    <location>
        <begin position="254"/>
        <end position="409"/>
    </location>
</feature>
<feature type="compositionally biased region" description="Low complexity" evidence="1">
    <location>
        <begin position="261"/>
        <end position="279"/>
    </location>
</feature>
<reference evidence="3 4" key="1">
    <citation type="journal article" date="2016" name="Genome Biol. Evol.">
        <title>Divergent and convergent evolution of fungal pathogenicity.</title>
        <authorList>
            <person name="Shang Y."/>
            <person name="Xiao G."/>
            <person name="Zheng P."/>
            <person name="Cen K."/>
            <person name="Zhan S."/>
            <person name="Wang C."/>
        </authorList>
    </citation>
    <scope>NUCLEOTIDE SEQUENCE [LARGE SCALE GENOMIC DNA]</scope>
    <source>
        <strain evidence="3 4">ARSEF 7405</strain>
    </source>
</reference>
<comment type="caution">
    <text evidence="3">The sequence shown here is derived from an EMBL/GenBank/DDBJ whole genome shotgun (WGS) entry which is preliminary data.</text>
</comment>
<dbReference type="AlphaFoldDB" id="A0A168BD06"/>
<feature type="compositionally biased region" description="Low complexity" evidence="1">
    <location>
        <begin position="135"/>
        <end position="144"/>
    </location>
</feature>
<sequence>MIILLGILLGMVVVLIKGQMGWSGWSDKLNGFLEKRGIAIPILQNSSNKSENDVESGGNMRYRQLHFKAVEIIDKRAEMLRKVGEVLQKWWIWTVDAVKAYIEQKQIERNLRLQAQNQISRKSCQISTTLTSTYDLSDSSPTSDEFSEGHKDLGISPVRPKGPRLVTGPGSCYTCTYPPGFSSDTSSTSEESSLTKCISGDSTTQAEYLKPDPVILNTNSVRRKLNTLFKLCCNSIQTLRKKYPWWKRQQAQHNEVKDDITTTSENTITSTISTSTPESESLRKPQSATESRLSELHSSDVHSPDARDSSTDNQERRGTYSITETSSDSPSESRSANRATPRIPAERRNIPAMDQEDLSTTPPIRPLAPRPRQQSRPLPPTPAIASPSSNVPLRVPASTADGNSDSFSGIESLGEAWARAGRAHCSENRSKHVTWADSPSVGTSDITFDANHGVYEDGDTPPELRLPQFFALGASRGERTYQRRRRERYGCYRREET</sequence>
<evidence type="ECO:0000256" key="2">
    <source>
        <dbReference type="SAM" id="SignalP"/>
    </source>
</evidence>